<accession>A0A2G9T8A4</accession>
<protein>
    <submittedName>
        <fullName evidence="1">Uncharacterized protein</fullName>
    </submittedName>
</protein>
<keyword evidence="2" id="KW-1185">Reference proteome</keyword>
<evidence type="ECO:0000313" key="2">
    <source>
        <dbReference type="Proteomes" id="UP000230423"/>
    </source>
</evidence>
<evidence type="ECO:0000313" key="1">
    <source>
        <dbReference type="EMBL" id="PIO54118.1"/>
    </source>
</evidence>
<reference evidence="1 2" key="1">
    <citation type="submission" date="2015-09" db="EMBL/GenBank/DDBJ databases">
        <title>Draft genome of the parasitic nematode Teladorsagia circumcincta isolate WARC Sus (inbred).</title>
        <authorList>
            <person name="Mitreva M."/>
        </authorList>
    </citation>
    <scope>NUCLEOTIDE SEQUENCE [LARGE SCALE GENOMIC DNA]</scope>
    <source>
        <strain evidence="1 2">S</strain>
    </source>
</reference>
<sequence length="77" mass="9159">MGRLQRMGQHREMAPLQEMAHLQEMAPHQAMAPHQETVQRMLPRLLPLLFLLRHQCHQSTRPLLLMLLKVELQRLLH</sequence>
<dbReference type="AlphaFoldDB" id="A0A2G9T8A4"/>
<gene>
    <name evidence="1" type="ORF">TELCIR_24526</name>
</gene>
<organism evidence="1 2">
    <name type="scientific">Teladorsagia circumcincta</name>
    <name type="common">Brown stomach worm</name>
    <name type="synonym">Ostertagia circumcincta</name>
    <dbReference type="NCBI Taxonomy" id="45464"/>
    <lineage>
        <taxon>Eukaryota</taxon>
        <taxon>Metazoa</taxon>
        <taxon>Ecdysozoa</taxon>
        <taxon>Nematoda</taxon>
        <taxon>Chromadorea</taxon>
        <taxon>Rhabditida</taxon>
        <taxon>Rhabditina</taxon>
        <taxon>Rhabditomorpha</taxon>
        <taxon>Strongyloidea</taxon>
        <taxon>Trichostrongylidae</taxon>
        <taxon>Teladorsagia</taxon>
    </lineage>
</organism>
<dbReference type="EMBL" id="KZ401377">
    <property type="protein sequence ID" value="PIO54118.1"/>
    <property type="molecule type" value="Genomic_DNA"/>
</dbReference>
<dbReference type="Proteomes" id="UP000230423">
    <property type="component" value="Unassembled WGS sequence"/>
</dbReference>
<proteinExistence type="predicted"/>
<name>A0A2G9T8A4_TELCI</name>